<dbReference type="PANTHER" id="PTHR37984">
    <property type="entry name" value="PROTEIN CBG26694"/>
    <property type="match status" value="1"/>
</dbReference>
<dbReference type="Gene3D" id="1.10.340.70">
    <property type="match status" value="1"/>
</dbReference>
<dbReference type="InterPro" id="IPR041588">
    <property type="entry name" value="Integrase_H2C2"/>
</dbReference>
<feature type="domain" description="Reverse transcriptase/retrotransposon-derived protein RNase H-like" evidence="4">
    <location>
        <begin position="39"/>
        <end position="97"/>
    </location>
</feature>
<dbReference type="Pfam" id="PF17921">
    <property type="entry name" value="Integrase_H2C2"/>
    <property type="match status" value="1"/>
</dbReference>
<dbReference type="Pfam" id="PF17919">
    <property type="entry name" value="RT_RNaseH_2"/>
    <property type="match status" value="1"/>
</dbReference>
<evidence type="ECO:0000256" key="3">
    <source>
        <dbReference type="SAM" id="MobiDB-lite"/>
    </source>
</evidence>
<name>A0A8X6STB1_TRICX</name>
<dbReference type="InterPro" id="IPR043502">
    <property type="entry name" value="DNA/RNA_pol_sf"/>
</dbReference>
<dbReference type="SUPFAM" id="SSF56672">
    <property type="entry name" value="DNA/RNA polymerases"/>
    <property type="match status" value="1"/>
</dbReference>
<evidence type="ECO:0000256" key="2">
    <source>
        <dbReference type="ARBA" id="ARBA00023268"/>
    </source>
</evidence>
<comment type="caution">
    <text evidence="6">The sequence shown here is derived from an EMBL/GenBank/DDBJ whole genome shotgun (WGS) entry which is preliminary data.</text>
</comment>
<keyword evidence="2" id="KW-0511">Multifunctional enzyme</keyword>
<dbReference type="EC" id="2.7.7.49" evidence="1"/>
<organism evidence="6 7">
    <name type="scientific">Trichonephila clavipes</name>
    <name type="common">Golden silk orbweaver</name>
    <name type="synonym">Nephila clavipes</name>
    <dbReference type="NCBI Taxonomy" id="2585209"/>
    <lineage>
        <taxon>Eukaryota</taxon>
        <taxon>Metazoa</taxon>
        <taxon>Ecdysozoa</taxon>
        <taxon>Arthropoda</taxon>
        <taxon>Chelicerata</taxon>
        <taxon>Arachnida</taxon>
        <taxon>Araneae</taxon>
        <taxon>Araneomorphae</taxon>
        <taxon>Entelegynae</taxon>
        <taxon>Araneoidea</taxon>
        <taxon>Nephilidae</taxon>
        <taxon>Trichonephila</taxon>
    </lineage>
</organism>
<dbReference type="PANTHER" id="PTHR37984:SF5">
    <property type="entry name" value="PROTEIN NYNRIN-LIKE"/>
    <property type="match status" value="1"/>
</dbReference>
<evidence type="ECO:0000259" key="5">
    <source>
        <dbReference type="Pfam" id="PF17921"/>
    </source>
</evidence>
<evidence type="ECO:0000256" key="1">
    <source>
        <dbReference type="ARBA" id="ARBA00012493"/>
    </source>
</evidence>
<evidence type="ECO:0000313" key="7">
    <source>
        <dbReference type="Proteomes" id="UP000887159"/>
    </source>
</evidence>
<accession>A0A8X6STB1</accession>
<dbReference type="Gene3D" id="3.30.70.270">
    <property type="match status" value="1"/>
</dbReference>
<dbReference type="InterPro" id="IPR043128">
    <property type="entry name" value="Rev_trsase/Diguanyl_cyclase"/>
</dbReference>
<feature type="region of interest" description="Disordered" evidence="3">
    <location>
        <begin position="350"/>
        <end position="406"/>
    </location>
</feature>
<evidence type="ECO:0000313" key="6">
    <source>
        <dbReference type="EMBL" id="GFY14031.1"/>
    </source>
</evidence>
<proteinExistence type="predicted"/>
<dbReference type="AlphaFoldDB" id="A0A8X6STB1"/>
<dbReference type="Proteomes" id="UP000887159">
    <property type="component" value="Unassembled WGS sequence"/>
</dbReference>
<reference evidence="6" key="1">
    <citation type="submission" date="2020-08" db="EMBL/GenBank/DDBJ databases">
        <title>Multicomponent nature underlies the extraordinary mechanical properties of spider dragline silk.</title>
        <authorList>
            <person name="Kono N."/>
            <person name="Nakamura H."/>
            <person name="Mori M."/>
            <person name="Yoshida Y."/>
            <person name="Ohtoshi R."/>
            <person name="Malay A.D."/>
            <person name="Moran D.A.P."/>
            <person name="Tomita M."/>
            <person name="Numata K."/>
            <person name="Arakawa K."/>
        </authorList>
    </citation>
    <scope>NUCLEOTIDE SEQUENCE</scope>
</reference>
<gene>
    <name evidence="6" type="primary">Tf2-8_11</name>
    <name evidence="6" type="ORF">TNCV_1296921</name>
</gene>
<keyword evidence="7" id="KW-1185">Reference proteome</keyword>
<dbReference type="GO" id="GO:0003964">
    <property type="term" value="F:RNA-directed DNA polymerase activity"/>
    <property type="evidence" value="ECO:0007669"/>
    <property type="project" value="UniProtKB-EC"/>
</dbReference>
<dbReference type="InterPro" id="IPR050951">
    <property type="entry name" value="Retrovirus_Pol_polyprotein"/>
</dbReference>
<sequence length="406" mass="46022">MYGLNGAPAIWQRYVDGLFQATIANPLHNLKKKNVRFLWSKDCQVAFEQIKKEICSPKILVHYDPSLPLTLASDASPVGIGCVLSHVYPDGSERPIAGLPVLAATRLLHYALILQSFEFDIIFRKTIEHGNADFLSRLPKTSEELEVKDDITIFQMSQIEALPVTSKELRQETSKDIELGPLLRALREGSVFQRKFRKNVLEELHAGHLGIVKMKAIARSFVYWKNIDNDIEEAAKNCVDCARYKADPPKSKVHYWEYPMAVRVYRAANTRWKFGTIVNQDGVLHYIIDVQGTLVRRHVDQIRPVGDKVQENIIPLMHQRFPSSEVRENNFNIQHAETAEDVSKDLNKELGSSSVQGVPSTDVAVPDLSQSSAKETDSETRSPPVPDRPFPRRSGRIRRPPERLVL</sequence>
<protein>
    <recommendedName>
        <fullName evidence="1">RNA-directed DNA polymerase</fullName>
        <ecNumber evidence="1">2.7.7.49</ecNumber>
    </recommendedName>
</protein>
<feature type="domain" description="Integrase zinc-binding" evidence="5">
    <location>
        <begin position="194"/>
        <end position="246"/>
    </location>
</feature>
<feature type="compositionally biased region" description="Polar residues" evidence="3">
    <location>
        <begin position="350"/>
        <end position="359"/>
    </location>
</feature>
<dbReference type="InterPro" id="IPR041577">
    <property type="entry name" value="RT_RNaseH_2"/>
</dbReference>
<dbReference type="EMBL" id="BMAU01021325">
    <property type="protein sequence ID" value="GFY14031.1"/>
    <property type="molecule type" value="Genomic_DNA"/>
</dbReference>
<evidence type="ECO:0000259" key="4">
    <source>
        <dbReference type="Pfam" id="PF17919"/>
    </source>
</evidence>